<keyword evidence="4" id="KW-1185">Reference proteome</keyword>
<proteinExistence type="predicted"/>
<dbReference type="InParanoid" id="A0A078ATH5"/>
<sequence>MCDKSLLENQIINAMLGNSSMTYRDQFNETRNNTVSGYKSMPESNAVFSERTQQYTNQDRQNRMDHKQQSMIAKGTFIKQEYNLYDPQILDSTMPVEQKLPNDLVSFNYSSRNKENSTVAMVSQRLNQTIEHDNKASTRQSFALGQIMEKNINKPQVINMHQQQYIQKQKLPDHNQTLELGQQVSSRRKSHHYIQGVNKENKTKLAKSHSKTKINQSKLSNYNTQNINGNHQSHSSFIQSNSFINAKKSPRTQVQSNYITKNCESLQENSQSMEILNFSRENHLNGSLKFDLINQQQFTRKEVLQVLQFYLTNFKPKTLLQQQEVNIESLAEIRNQFDSIERIVREQSYSMIMFMDMFKDIDSLKYSNPQLYKILAKYPQCENVDLKLEEVINKIQSCRELIFKLNQDQTSIQDTLCQSSSQRNILPDTDHTIKQSETIRRSKRQERIPSCQSGSGGVKDKLKKGSIKMYQYLSHQTQRFNPSANSQSQNNLMISKSPRSHPQQQFQLNQAQSMLRELESKNLKIKKLEDKILDLEQIIDQNDQQAKQMHNKNVEMQNLFGSQEQNINTIECQRQEITQLLLDKTKLLQQIDKLNTDCEKLRGLSLGTSNVSQLERLIQMLSNFLISKKYNQFSGNNRKENDNFIISENERQLMILLFGDVSNYNKLKQKYRNQTKKYLKELRFEQENFLLIYKLSNYLIEKIQSLKDLVGFFSNQSDNKQRTDHLRLIQDFIQNNLSVVNEDFESIKLKILLKDDKKKTRKNNNNTNSGSQQKQASGIFKYQTQQEQQFNSNLNVSSSMSAQSQILNQFIQADQSTIERNHDSFNQLDFHLRSQNKDVFIELDELEEDDILDGIQTPPESYKWIIEKNLDKVSVLSTPMFNRNFNEGGQQEGNKQYR</sequence>
<feature type="region of interest" description="Disordered" evidence="2">
    <location>
        <begin position="759"/>
        <end position="778"/>
    </location>
</feature>
<feature type="region of interest" description="Disordered" evidence="2">
    <location>
        <begin position="427"/>
        <end position="461"/>
    </location>
</feature>
<evidence type="ECO:0000313" key="4">
    <source>
        <dbReference type="Proteomes" id="UP000039865"/>
    </source>
</evidence>
<evidence type="ECO:0000313" key="3">
    <source>
        <dbReference type="EMBL" id="CDW85306.1"/>
    </source>
</evidence>
<dbReference type="AlphaFoldDB" id="A0A078ATH5"/>
<organism evidence="3 4">
    <name type="scientific">Stylonychia lemnae</name>
    <name type="common">Ciliate</name>
    <dbReference type="NCBI Taxonomy" id="5949"/>
    <lineage>
        <taxon>Eukaryota</taxon>
        <taxon>Sar</taxon>
        <taxon>Alveolata</taxon>
        <taxon>Ciliophora</taxon>
        <taxon>Intramacronucleata</taxon>
        <taxon>Spirotrichea</taxon>
        <taxon>Stichotrichia</taxon>
        <taxon>Sporadotrichida</taxon>
        <taxon>Oxytrichidae</taxon>
        <taxon>Stylonychinae</taxon>
        <taxon>Stylonychia</taxon>
    </lineage>
</organism>
<keyword evidence="1" id="KW-0175">Coiled coil</keyword>
<reference evidence="3 4" key="1">
    <citation type="submission" date="2014-06" db="EMBL/GenBank/DDBJ databases">
        <authorList>
            <person name="Swart Estienne"/>
        </authorList>
    </citation>
    <scope>NUCLEOTIDE SEQUENCE [LARGE SCALE GENOMIC DNA]</scope>
    <source>
        <strain evidence="3 4">130c</strain>
    </source>
</reference>
<feature type="coiled-coil region" evidence="1">
    <location>
        <begin position="508"/>
        <end position="545"/>
    </location>
</feature>
<dbReference type="Proteomes" id="UP000039865">
    <property type="component" value="Unassembled WGS sequence"/>
</dbReference>
<accession>A0A078ATH5</accession>
<evidence type="ECO:0000256" key="2">
    <source>
        <dbReference type="SAM" id="MobiDB-lite"/>
    </source>
</evidence>
<gene>
    <name evidence="3" type="primary">Contig2163.g2326</name>
    <name evidence="3" type="ORF">STYLEM_14380</name>
</gene>
<feature type="compositionally biased region" description="Basic and acidic residues" evidence="2">
    <location>
        <begin position="428"/>
        <end position="440"/>
    </location>
</feature>
<protein>
    <submittedName>
        <fullName evidence="3">Uncharacterized protein</fullName>
    </submittedName>
</protein>
<feature type="compositionally biased region" description="Polar residues" evidence="2">
    <location>
        <begin position="769"/>
        <end position="778"/>
    </location>
</feature>
<evidence type="ECO:0000256" key="1">
    <source>
        <dbReference type="SAM" id="Coils"/>
    </source>
</evidence>
<dbReference type="EMBL" id="CCKQ01013616">
    <property type="protein sequence ID" value="CDW85306.1"/>
    <property type="molecule type" value="Genomic_DNA"/>
</dbReference>
<name>A0A078ATH5_STYLE</name>
<feature type="coiled-coil region" evidence="1">
    <location>
        <begin position="577"/>
        <end position="604"/>
    </location>
</feature>